<gene>
    <name evidence="1" type="ORF">DFL_005820</name>
</gene>
<dbReference type="AlphaFoldDB" id="A0A436ZYF4"/>
<proteinExistence type="predicted"/>
<protein>
    <submittedName>
        <fullName evidence="1">Uncharacterized protein</fullName>
    </submittedName>
</protein>
<comment type="caution">
    <text evidence="1">The sequence shown here is derived from an EMBL/GenBank/DDBJ whole genome shotgun (WGS) entry which is preliminary data.</text>
</comment>
<dbReference type="EMBL" id="SAEB01000007">
    <property type="protein sequence ID" value="RVD84051.1"/>
    <property type="molecule type" value="Genomic_DNA"/>
</dbReference>
<accession>A0A436ZYF4</accession>
<keyword evidence="2" id="KW-1185">Reference proteome</keyword>
<dbReference type="VEuPathDB" id="FungiDB:DFL_005820"/>
<evidence type="ECO:0000313" key="2">
    <source>
        <dbReference type="Proteomes" id="UP000283090"/>
    </source>
</evidence>
<name>A0A436ZYF4_ARTFL</name>
<evidence type="ECO:0000313" key="1">
    <source>
        <dbReference type="EMBL" id="RVD84051.1"/>
    </source>
</evidence>
<sequence>MPFRNRTHSDDYPVSGLQSLTFGRHFKILLGSNLSININFCSKKEARIRLYLGISTCWCKRSDLSYGVTAKNRMPPAVRSRRDLSP</sequence>
<dbReference type="RefSeq" id="XP_067489595.1">
    <property type="nucleotide sequence ID" value="XM_067635136.1"/>
</dbReference>
<organism evidence="1 2">
    <name type="scientific">Arthrobotrys flagrans</name>
    <name type="common">Nematode-trapping fungus</name>
    <name type="synonym">Trichothecium flagrans</name>
    <dbReference type="NCBI Taxonomy" id="97331"/>
    <lineage>
        <taxon>Eukaryota</taxon>
        <taxon>Fungi</taxon>
        <taxon>Dikarya</taxon>
        <taxon>Ascomycota</taxon>
        <taxon>Pezizomycotina</taxon>
        <taxon>Orbiliomycetes</taxon>
        <taxon>Orbiliales</taxon>
        <taxon>Orbiliaceae</taxon>
        <taxon>Arthrobotrys</taxon>
    </lineage>
</organism>
<dbReference type="GeneID" id="93588131"/>
<reference evidence="1 2" key="1">
    <citation type="submission" date="2019-01" db="EMBL/GenBank/DDBJ databases">
        <title>Intercellular communication is required for trap formation in the nematode-trapping fungus Duddingtonia flagrans.</title>
        <authorList>
            <person name="Youssar L."/>
            <person name="Wernet V."/>
            <person name="Hensel N."/>
            <person name="Hildebrandt H.-G."/>
            <person name="Fischer R."/>
        </authorList>
    </citation>
    <scope>NUCLEOTIDE SEQUENCE [LARGE SCALE GENOMIC DNA]</scope>
    <source>
        <strain evidence="1 2">CBS H-5679</strain>
    </source>
</reference>
<dbReference type="Proteomes" id="UP000283090">
    <property type="component" value="Unassembled WGS sequence"/>
</dbReference>